<gene>
    <name evidence="2" type="ORF">ODALV1_LOCUS30336</name>
</gene>
<feature type="signal peptide" evidence="1">
    <location>
        <begin position="1"/>
        <end position="26"/>
    </location>
</feature>
<reference evidence="2 3" key="1">
    <citation type="submission" date="2024-08" db="EMBL/GenBank/DDBJ databases">
        <authorList>
            <person name="Cucini C."/>
            <person name="Frati F."/>
        </authorList>
    </citation>
    <scope>NUCLEOTIDE SEQUENCE [LARGE SCALE GENOMIC DNA]</scope>
</reference>
<name>A0ABP1S7A3_9HEXA</name>
<evidence type="ECO:0000313" key="2">
    <source>
        <dbReference type="EMBL" id="CAL8144912.1"/>
    </source>
</evidence>
<organism evidence="2 3">
    <name type="scientific">Orchesella dallaii</name>
    <dbReference type="NCBI Taxonomy" id="48710"/>
    <lineage>
        <taxon>Eukaryota</taxon>
        <taxon>Metazoa</taxon>
        <taxon>Ecdysozoa</taxon>
        <taxon>Arthropoda</taxon>
        <taxon>Hexapoda</taxon>
        <taxon>Collembola</taxon>
        <taxon>Entomobryomorpha</taxon>
        <taxon>Entomobryoidea</taxon>
        <taxon>Orchesellidae</taxon>
        <taxon>Orchesellinae</taxon>
        <taxon>Orchesella</taxon>
    </lineage>
</organism>
<dbReference type="SUPFAM" id="SSF50814">
    <property type="entry name" value="Lipocalins"/>
    <property type="match status" value="1"/>
</dbReference>
<keyword evidence="3" id="KW-1185">Reference proteome</keyword>
<evidence type="ECO:0000256" key="1">
    <source>
        <dbReference type="SAM" id="SignalP"/>
    </source>
</evidence>
<protein>
    <submittedName>
        <fullName evidence="2">Uncharacterized protein</fullName>
    </submittedName>
</protein>
<dbReference type="InterPro" id="IPR012674">
    <property type="entry name" value="Calycin"/>
</dbReference>
<sequence>MLSSSLSFCSVIKFLIIASTLQAVISIQVEDVAELCSGNFITMDYNASWEHEGISRDFQAPVDLSSPVYFIPLASKYFGYHTAQNMFKTQAFNYLTQNHLENGCLSVTKSSVLAGWEVMKVDGFAGRNFTIHMARTEIPKLYRFQFPYPNEGLAGYASIALSDNESYNVFDFCFDNGLRSFAVLTTSGTLTEIQLEVVKAHLKSLGFKEDNFLYSRVSGCEIETEPVPAPPSIFHPRYFISNALVYPTFFWSHRK</sequence>
<feature type="chain" id="PRO_5045476992" evidence="1">
    <location>
        <begin position="27"/>
        <end position="255"/>
    </location>
</feature>
<evidence type="ECO:0000313" key="3">
    <source>
        <dbReference type="Proteomes" id="UP001642540"/>
    </source>
</evidence>
<accession>A0ABP1S7A3</accession>
<comment type="caution">
    <text evidence="2">The sequence shown here is derived from an EMBL/GenBank/DDBJ whole genome shotgun (WGS) entry which is preliminary data.</text>
</comment>
<dbReference type="EMBL" id="CAXLJM020000161">
    <property type="protein sequence ID" value="CAL8144912.1"/>
    <property type="molecule type" value="Genomic_DNA"/>
</dbReference>
<keyword evidence="1" id="KW-0732">Signal</keyword>
<dbReference type="Proteomes" id="UP001642540">
    <property type="component" value="Unassembled WGS sequence"/>
</dbReference>
<proteinExistence type="predicted"/>